<proteinExistence type="predicted"/>
<evidence type="ECO:0000256" key="1">
    <source>
        <dbReference type="ARBA" id="ARBA00004651"/>
    </source>
</evidence>
<dbReference type="InterPro" id="IPR005538">
    <property type="entry name" value="LrgA/CidA"/>
</dbReference>
<feature type="transmembrane region" description="Helical" evidence="6">
    <location>
        <begin position="98"/>
        <end position="118"/>
    </location>
</feature>
<dbReference type="PANTHER" id="PTHR33931:SF2">
    <property type="entry name" value="HOLIN-LIKE PROTEIN CIDA"/>
    <property type="match status" value="1"/>
</dbReference>
<dbReference type="GO" id="GO:0005886">
    <property type="term" value="C:plasma membrane"/>
    <property type="evidence" value="ECO:0007669"/>
    <property type="project" value="UniProtKB-SubCell"/>
</dbReference>
<dbReference type="EMBL" id="AP024601">
    <property type="protein sequence ID" value="BCU82934.1"/>
    <property type="molecule type" value="Genomic_DNA"/>
</dbReference>
<keyword evidence="5 6" id="KW-0472">Membrane</keyword>
<comment type="subcellular location">
    <subcellularLocation>
        <location evidence="1">Cell membrane</location>
        <topology evidence="1">Multi-pass membrane protein</topology>
    </subcellularLocation>
</comment>
<keyword evidence="4 6" id="KW-1133">Transmembrane helix</keyword>
<keyword evidence="2" id="KW-1003">Cell membrane</keyword>
<accession>A0A8D5ZLV8</accession>
<evidence type="ECO:0000313" key="8">
    <source>
        <dbReference type="Proteomes" id="UP000677436"/>
    </source>
</evidence>
<dbReference type="PANTHER" id="PTHR33931">
    <property type="entry name" value="HOLIN-LIKE PROTEIN CIDA-RELATED"/>
    <property type="match status" value="1"/>
</dbReference>
<feature type="transmembrane region" description="Helical" evidence="6">
    <location>
        <begin position="7"/>
        <end position="28"/>
    </location>
</feature>
<dbReference type="Proteomes" id="UP000677436">
    <property type="component" value="Chromosome"/>
</dbReference>
<evidence type="ECO:0000256" key="2">
    <source>
        <dbReference type="ARBA" id="ARBA00022475"/>
    </source>
</evidence>
<organism evidence="7 8">
    <name type="scientific">Polycladomyces abyssicola</name>
    <dbReference type="NCBI Taxonomy" id="1125966"/>
    <lineage>
        <taxon>Bacteria</taxon>
        <taxon>Bacillati</taxon>
        <taxon>Bacillota</taxon>
        <taxon>Bacilli</taxon>
        <taxon>Bacillales</taxon>
        <taxon>Thermoactinomycetaceae</taxon>
        <taxon>Polycladomyces</taxon>
    </lineage>
</organism>
<keyword evidence="8" id="KW-1185">Reference proteome</keyword>
<gene>
    <name evidence="7" type="ORF">JIR001_27170</name>
</gene>
<dbReference type="KEGG" id="pabs:JIR001_27170"/>
<dbReference type="AlphaFoldDB" id="A0A8D5ZLV8"/>
<reference evidence="7" key="2">
    <citation type="journal article" date="2021" name="Microbiol. Resour. Announc.">
        <title>Complete Genome Sequence of Polycladomyces abyssicola JIR-001T, Isolated from Hemipelagic Sediment in Deep Seawater.</title>
        <authorList>
            <person name="Tsubouchi T."/>
            <person name="Kaneko Y."/>
        </authorList>
    </citation>
    <scope>NUCLEOTIDE SEQUENCE</scope>
    <source>
        <strain evidence="7">JIR-001</strain>
    </source>
</reference>
<keyword evidence="3 6" id="KW-0812">Transmembrane</keyword>
<sequence length="124" mass="13839">MNGKKPPVWFVTVEILILFLVFLLGDAVVRLMKWPIPLGLLGMGILFILLATDKVRVHLFEVSSRFFVRHIVLLLLPAIVGVIRFWPVLKKEGWKLGLILVVSTIAVLVAMAGIARITKAKGEE</sequence>
<evidence type="ECO:0000256" key="5">
    <source>
        <dbReference type="ARBA" id="ARBA00023136"/>
    </source>
</evidence>
<feature type="transmembrane region" description="Helical" evidence="6">
    <location>
        <begin position="67"/>
        <end position="86"/>
    </location>
</feature>
<dbReference type="RefSeq" id="WP_212773218.1">
    <property type="nucleotide sequence ID" value="NZ_AP024601.1"/>
</dbReference>
<dbReference type="Pfam" id="PF03788">
    <property type="entry name" value="LrgA"/>
    <property type="match status" value="1"/>
</dbReference>
<protein>
    <submittedName>
        <fullName evidence="7">Uncharacterized protein</fullName>
    </submittedName>
</protein>
<evidence type="ECO:0000256" key="3">
    <source>
        <dbReference type="ARBA" id="ARBA00022692"/>
    </source>
</evidence>
<name>A0A8D5ZLV8_9BACL</name>
<feature type="transmembrane region" description="Helical" evidence="6">
    <location>
        <begin position="34"/>
        <end position="55"/>
    </location>
</feature>
<evidence type="ECO:0000313" key="7">
    <source>
        <dbReference type="EMBL" id="BCU82934.1"/>
    </source>
</evidence>
<evidence type="ECO:0000256" key="4">
    <source>
        <dbReference type="ARBA" id="ARBA00022989"/>
    </source>
</evidence>
<evidence type="ECO:0000256" key="6">
    <source>
        <dbReference type="SAM" id="Phobius"/>
    </source>
</evidence>
<reference evidence="7" key="1">
    <citation type="journal article" date="2013" name="Int. J. Syst. Evol. Microbiol.">
        <title>Polycladomyces abyssicola gen. nov., sp. nov., a thermophilic filamentous bacterium isolated from hemipelagic sediment.</title>
        <authorList>
            <person name="Tsubouchi T."/>
            <person name="Shimane Y."/>
            <person name="Mori K."/>
            <person name="Usui K."/>
            <person name="Hiraki T."/>
            <person name="Tame A."/>
            <person name="Uematsu K."/>
            <person name="Maruyama T."/>
            <person name="Hatada Y."/>
        </authorList>
    </citation>
    <scope>NUCLEOTIDE SEQUENCE</scope>
    <source>
        <strain evidence="7">JIR-001</strain>
    </source>
</reference>